<reference evidence="1" key="1">
    <citation type="submission" date="2013-05" db="EMBL/GenBank/DDBJ databases">
        <authorList>
            <person name="Harkins D.M."/>
            <person name="Durkin A.S."/>
            <person name="Brinkac L.M."/>
            <person name="Haft D.H."/>
            <person name="Selengut J.D."/>
            <person name="Sanka R."/>
            <person name="DePew J."/>
            <person name="Purushe J."/>
            <person name="Hartskeerl R.A."/>
            <person name="Ahmed A."/>
            <person name="van der Linden H."/>
            <person name="Goris M.G.A."/>
            <person name="Vinetz J.M."/>
            <person name="Sutton G.G."/>
            <person name="Nierman W.C."/>
            <person name="Fouts D.E."/>
        </authorList>
    </citation>
    <scope>NUCLEOTIDE SEQUENCE [LARGE SCALE GENOMIC DNA]</scope>
    <source>
        <strain evidence="1">L 60</strain>
    </source>
</reference>
<keyword evidence="2" id="KW-1185">Reference proteome</keyword>
<organism evidence="1 2">
    <name type="scientific">Leptospira alexanderi serovar Manhao 3 str. L 60</name>
    <dbReference type="NCBI Taxonomy" id="1049759"/>
    <lineage>
        <taxon>Bacteria</taxon>
        <taxon>Pseudomonadati</taxon>
        <taxon>Spirochaetota</taxon>
        <taxon>Spirochaetia</taxon>
        <taxon>Leptospirales</taxon>
        <taxon>Leptospiraceae</taxon>
        <taxon>Leptospira</taxon>
    </lineage>
</organism>
<dbReference type="AlphaFoldDB" id="V6HV52"/>
<accession>V6HV52</accession>
<proteinExistence type="predicted"/>
<evidence type="ECO:0000313" key="2">
    <source>
        <dbReference type="Proteomes" id="UP000018747"/>
    </source>
</evidence>
<comment type="caution">
    <text evidence="1">The sequence shown here is derived from an EMBL/GenBank/DDBJ whole genome shotgun (WGS) entry which is preliminary data.</text>
</comment>
<name>V6HV52_9LEPT</name>
<dbReference type="Proteomes" id="UP000018747">
    <property type="component" value="Unassembled WGS sequence"/>
</dbReference>
<evidence type="ECO:0000313" key="1">
    <source>
        <dbReference type="EMBL" id="EQA60727.1"/>
    </source>
</evidence>
<protein>
    <submittedName>
        <fullName evidence="1">Uncharacterized protein</fullName>
    </submittedName>
</protein>
<dbReference type="EMBL" id="AHMT02000053">
    <property type="protein sequence ID" value="EQA60727.1"/>
    <property type="molecule type" value="Genomic_DNA"/>
</dbReference>
<sequence length="46" mass="5440">MFLLKIVFLRSEKVKVEEVKNAKKTLNFILPHGTRHNKARDKFLNS</sequence>
<gene>
    <name evidence="1" type="ORF">LEP1GSC062_1867</name>
</gene>